<dbReference type="InterPro" id="IPR040976">
    <property type="entry name" value="Pkinase_fungal"/>
</dbReference>
<dbReference type="Proteomes" id="UP000559027">
    <property type="component" value="Unassembled WGS sequence"/>
</dbReference>
<feature type="domain" description="Fungal-type protein kinase" evidence="1">
    <location>
        <begin position="192"/>
        <end position="550"/>
    </location>
</feature>
<proteinExistence type="predicted"/>
<keyword evidence="3" id="KW-1185">Reference proteome</keyword>
<dbReference type="AlphaFoldDB" id="A0A8H5GE78"/>
<dbReference type="Gene3D" id="1.10.510.10">
    <property type="entry name" value="Transferase(Phosphotransferase) domain 1"/>
    <property type="match status" value="1"/>
</dbReference>
<evidence type="ECO:0000313" key="3">
    <source>
        <dbReference type="Proteomes" id="UP000559027"/>
    </source>
</evidence>
<sequence>MAYEILECSVETFLEHYAPFKPSTDSIEVACQKLKHQDFLVPSTQLKRGNDTLTRVQGLNDGFVWERLGGHTHFEMINTKQRIFKIVEEAVEILVEPSPETGDCIEGRLPSYQYKYCPDGKIVGETGGTTFPLDACFVPNNSVPAESTTINAWEAAVIAEFKREEQSEIENQRKLVSAASFIMNDDPRRMWMYGDYRTLIRVLLSFLCAEPEKMGFDPTVHRMSLADKTQYVYQVGPKNDPQFYRTTRAIFNPDDPSITGRKTRVWEAIRVAGCHPGEYSHALDDEHKYAIKDVWLNEGTHTEREKLDNIFKQLAEISKSPPNHEWYSPTLQAVVTEALRDENYKRYFINIIVDSKGFSCRAKPRGVKHNLKILRELQEELTSMDSRSNRQGFVKQQYRLVYGDVGDSLHDSRDFSTAFHAIQDVFIALVLLFLANWVHCDVSTGNIIVIQKNGKVSGKLSDLEYAKEFCSGPALAKELKVGTPFFMPYEIHSGQRIVYERLVVPNGYDFPDDPSAQVSPFADADQSQEEMLFFRFSYDLESLWWIMLWFFLTRVNYSPAYNLARRVFTHNIKPSKTRGAVFKTRSGKSVISEAIPPEFKDVYPWVEYIRIQLLSSHTESSLNSQDYAILYGTYWKNLCRVVIGVESLKDILFIDQENTDTVPASMTAGEERTTHWMVSRKRKASEVDHPSRLRLRHLS</sequence>
<organism evidence="2 3">
    <name type="scientific">Leucocoprinus leucothites</name>
    <dbReference type="NCBI Taxonomy" id="201217"/>
    <lineage>
        <taxon>Eukaryota</taxon>
        <taxon>Fungi</taxon>
        <taxon>Dikarya</taxon>
        <taxon>Basidiomycota</taxon>
        <taxon>Agaricomycotina</taxon>
        <taxon>Agaricomycetes</taxon>
        <taxon>Agaricomycetidae</taxon>
        <taxon>Agaricales</taxon>
        <taxon>Agaricineae</taxon>
        <taxon>Agaricaceae</taxon>
        <taxon>Leucocoprinus</taxon>
    </lineage>
</organism>
<dbReference type="SUPFAM" id="SSF56112">
    <property type="entry name" value="Protein kinase-like (PK-like)"/>
    <property type="match status" value="1"/>
</dbReference>
<dbReference type="PANTHER" id="PTHR38248:SF2">
    <property type="entry name" value="FUNK1 11"/>
    <property type="match status" value="1"/>
</dbReference>
<evidence type="ECO:0000313" key="2">
    <source>
        <dbReference type="EMBL" id="KAF5363409.1"/>
    </source>
</evidence>
<name>A0A8H5GE78_9AGAR</name>
<protein>
    <recommendedName>
        <fullName evidence="1">Fungal-type protein kinase domain-containing protein</fullName>
    </recommendedName>
</protein>
<dbReference type="EMBL" id="JAACJO010000001">
    <property type="protein sequence ID" value="KAF5363409.1"/>
    <property type="molecule type" value="Genomic_DNA"/>
</dbReference>
<reference evidence="2 3" key="1">
    <citation type="journal article" date="2020" name="ISME J.">
        <title>Uncovering the hidden diversity of litter-decomposition mechanisms in mushroom-forming fungi.</title>
        <authorList>
            <person name="Floudas D."/>
            <person name="Bentzer J."/>
            <person name="Ahren D."/>
            <person name="Johansson T."/>
            <person name="Persson P."/>
            <person name="Tunlid A."/>
        </authorList>
    </citation>
    <scope>NUCLEOTIDE SEQUENCE [LARGE SCALE GENOMIC DNA]</scope>
    <source>
        <strain evidence="2 3">CBS 146.42</strain>
    </source>
</reference>
<dbReference type="PANTHER" id="PTHR38248">
    <property type="entry name" value="FUNK1 6"/>
    <property type="match status" value="1"/>
</dbReference>
<accession>A0A8H5GE78</accession>
<dbReference type="OrthoDB" id="3260094at2759"/>
<gene>
    <name evidence="2" type="ORF">D9756_001077</name>
</gene>
<dbReference type="Pfam" id="PF17667">
    <property type="entry name" value="Pkinase_fungal"/>
    <property type="match status" value="1"/>
</dbReference>
<dbReference type="InterPro" id="IPR011009">
    <property type="entry name" value="Kinase-like_dom_sf"/>
</dbReference>
<evidence type="ECO:0000259" key="1">
    <source>
        <dbReference type="Pfam" id="PF17667"/>
    </source>
</evidence>
<comment type="caution">
    <text evidence="2">The sequence shown here is derived from an EMBL/GenBank/DDBJ whole genome shotgun (WGS) entry which is preliminary data.</text>
</comment>